<protein>
    <submittedName>
        <fullName evidence="1">Uncharacterized protein</fullName>
    </submittedName>
</protein>
<organism evidence="1 2">
    <name type="scientific">Paenibacillus elgii</name>
    <dbReference type="NCBI Taxonomy" id="189691"/>
    <lineage>
        <taxon>Bacteria</taxon>
        <taxon>Bacillati</taxon>
        <taxon>Bacillota</taxon>
        <taxon>Bacilli</taxon>
        <taxon>Bacillales</taxon>
        <taxon>Paenibacillaceae</taxon>
        <taxon>Paenibacillus</taxon>
    </lineage>
</organism>
<dbReference type="EMBL" id="PYHP01000048">
    <property type="protein sequence ID" value="PUA37675.1"/>
    <property type="molecule type" value="Genomic_DNA"/>
</dbReference>
<evidence type="ECO:0000313" key="2">
    <source>
        <dbReference type="Proteomes" id="UP000244184"/>
    </source>
</evidence>
<dbReference type="Proteomes" id="UP000244184">
    <property type="component" value="Unassembled WGS sequence"/>
</dbReference>
<proteinExistence type="predicted"/>
<comment type="caution">
    <text evidence="1">The sequence shown here is derived from an EMBL/GenBank/DDBJ whole genome shotgun (WGS) entry which is preliminary data.</text>
</comment>
<gene>
    <name evidence="1" type="ORF">C8Z91_18240</name>
</gene>
<evidence type="ECO:0000313" key="1">
    <source>
        <dbReference type="EMBL" id="PUA37675.1"/>
    </source>
</evidence>
<accession>A0A2T6G0L6</accession>
<dbReference type="AlphaFoldDB" id="A0A2T6G0L6"/>
<name>A0A2T6G0L6_9BACL</name>
<sequence length="71" mass="8015">MPSSVVVLNFVNDGACPETIACLNDVRLSSKFLGINNFFRKNRPSYISSYSKHLTNVEVTKITYFPKEITV</sequence>
<reference evidence="1 2" key="1">
    <citation type="submission" date="2018-03" db="EMBL/GenBank/DDBJ databases">
        <title>Genome sequence of Paenibacillus elgii strain AC13 an antimicrobial compound producing bacteria.</title>
        <authorList>
            <person name="Kurokawa A.S."/>
            <person name="Araujo J.F."/>
            <person name="Costa R.A."/>
            <person name="Ortega D.B."/>
            <person name="Pires A.S."/>
            <person name="Pappas G.J.Jr."/>
            <person name="Franco O.L."/>
            <person name="Barreto C."/>
            <person name="Magalhaes B.S."/>
            <person name="Kruger R.H."/>
        </authorList>
    </citation>
    <scope>NUCLEOTIDE SEQUENCE [LARGE SCALE GENOMIC DNA]</scope>
    <source>
        <strain evidence="1 2">AC13</strain>
    </source>
</reference>